<evidence type="ECO:0000256" key="7">
    <source>
        <dbReference type="ARBA" id="ARBA00023128"/>
    </source>
</evidence>
<sequence>MNILKPPEVREITSLDKKLFQKEVQLPCLTLKDMKLSQIVPHNTESEVRIFLDPEKVSAWTSLTEDARKVLNDLKVDETNLKKVEYVLQYENFTADDVLKSVLPPDKEGKHVKLHKGEILYDKVHGCKSVVNKTNMIDNTYRNFKMEVLKGDDDMLTTVKENGCTFKFDFSKVYWNSRLCTEHERIVNKVNSGDVVFDVFAGVGPFSVPLAKKKCYVYANDLNPDSYNWLNHNAKANKLNETYFKSFNKDGGEFIREDIKKYLPDCLNNKQNVYIVMNLPALAVQFLKDFIGLLKNYDTELNFSSPPIVFVYCFAKGEDYVAIAKSLVIENFGFDVSDKIVDVFKVRTVSSMKEMMRVTIKLDGDLLVGDLPKKRKLEEGLELGNKKINVGVKVEDTTEDVGNRQGLVHLENKIRKGPVKLPKPDISSSKLPTINDEDVLETQKKLEEATQVLHNI</sequence>
<dbReference type="EC" id="2.1.1.228" evidence="10"/>
<evidence type="ECO:0000256" key="2">
    <source>
        <dbReference type="ARBA" id="ARBA00022490"/>
    </source>
</evidence>
<evidence type="ECO:0000313" key="12">
    <source>
        <dbReference type="EMBL" id="KAJ8981968.1"/>
    </source>
</evidence>
<gene>
    <name evidence="12" type="ORF">NQ317_002142</name>
</gene>
<keyword evidence="2 10" id="KW-0963">Cytoplasm</keyword>
<reference evidence="12" key="1">
    <citation type="journal article" date="2023" name="Insect Mol. Biol.">
        <title>Genome sequencing provides insights into the evolution of gene families encoding plant cell wall-degrading enzymes in longhorned beetles.</title>
        <authorList>
            <person name="Shin N.R."/>
            <person name="Okamura Y."/>
            <person name="Kirsch R."/>
            <person name="Pauchet Y."/>
        </authorList>
    </citation>
    <scope>NUCLEOTIDE SEQUENCE</scope>
    <source>
        <strain evidence="12">MMC_N1</strain>
    </source>
</reference>
<dbReference type="PANTHER" id="PTHR23245:SF36">
    <property type="entry name" value="TRNA (GUANINE(37)-N1)-METHYLTRANSFERASE"/>
    <property type="match status" value="1"/>
</dbReference>
<keyword evidence="5 10" id="KW-0949">S-adenosyl-L-methionine</keyword>
<comment type="function">
    <text evidence="9">Involved in mitochondrial tRNA methylation. Specifically methylates the N1 position of guanosine-37 in various tRNAs. Methylation is not dependent on the nature of the nucleoside 5' of the target nucleoside. This is the first step in the biosynthesis of wybutosine (yW), a modified base adjacent to the anticodon of tRNAs and required for accurate decoding.</text>
</comment>
<evidence type="ECO:0000256" key="3">
    <source>
        <dbReference type="ARBA" id="ARBA00022603"/>
    </source>
</evidence>
<dbReference type="InterPro" id="IPR029063">
    <property type="entry name" value="SAM-dependent_MTases_sf"/>
</dbReference>
<keyword evidence="13" id="KW-1185">Reference proteome</keyword>
<dbReference type="InterPro" id="IPR025792">
    <property type="entry name" value="tRNA_Gua_MeTrfase_euk"/>
</dbReference>
<keyword evidence="7 10" id="KW-0496">Mitochondrion</keyword>
<dbReference type="EMBL" id="JAPWTJ010000153">
    <property type="protein sequence ID" value="KAJ8981968.1"/>
    <property type="molecule type" value="Genomic_DNA"/>
</dbReference>
<evidence type="ECO:0000259" key="11">
    <source>
        <dbReference type="PROSITE" id="PS51684"/>
    </source>
</evidence>
<dbReference type="Pfam" id="PF02475">
    <property type="entry name" value="TRM5-TYW2_MTfase"/>
    <property type="match status" value="1"/>
</dbReference>
<dbReference type="HAMAP" id="MF_03152">
    <property type="entry name" value="TRM5"/>
    <property type="match status" value="1"/>
</dbReference>
<protein>
    <recommendedName>
        <fullName evidence="10">tRNA (guanine(37)-N1)-methyltransferase</fullName>
        <ecNumber evidence="10">2.1.1.228</ecNumber>
    </recommendedName>
    <alternativeName>
        <fullName evidence="10">M1G-methyltransferase</fullName>
    </alternativeName>
    <alternativeName>
        <fullName evidence="10">tRNA [GM37] methyltransferase</fullName>
    </alternativeName>
    <alternativeName>
        <fullName evidence="10">tRNA methyltransferase 5 homolog</fullName>
    </alternativeName>
</protein>
<evidence type="ECO:0000256" key="6">
    <source>
        <dbReference type="ARBA" id="ARBA00022694"/>
    </source>
</evidence>
<keyword evidence="6 10" id="KW-0819">tRNA processing</keyword>
<comment type="function">
    <text evidence="10">Specifically methylates the N1 position of guanosine-37 in various cytoplasmic and mitochondrial tRNAs. Methylation is not dependent on the nature of the nucleoside 5' of the target nucleoside. This is the first step in the biosynthesis of wybutosine (yW), a modified base adjacent to the anticodon of tRNAs and required for accurate decoding.</text>
</comment>
<dbReference type="SUPFAM" id="SSF53335">
    <property type="entry name" value="S-adenosyl-L-methionine-dependent methyltransferases"/>
    <property type="match status" value="1"/>
</dbReference>
<comment type="similarity">
    <text evidence="1">Belongs to the class I-like SAM-binding methyltransferase superfamily. TRM5/TYW2 family.</text>
</comment>
<keyword evidence="8 10" id="KW-0539">Nucleus</keyword>
<feature type="binding site" evidence="10">
    <location>
        <begin position="221"/>
        <end position="222"/>
    </location>
    <ligand>
        <name>S-adenosyl-L-methionine</name>
        <dbReference type="ChEBI" id="CHEBI:59789"/>
    </ligand>
</feature>
<accession>A0ABQ9JX86</accession>
<dbReference type="InterPro" id="IPR030382">
    <property type="entry name" value="MeTrfase_TRM5/TYW2"/>
</dbReference>
<evidence type="ECO:0000313" key="13">
    <source>
        <dbReference type="Proteomes" id="UP001162164"/>
    </source>
</evidence>
<dbReference type="Proteomes" id="UP001162164">
    <property type="component" value="Unassembled WGS sequence"/>
</dbReference>
<evidence type="ECO:0000256" key="9">
    <source>
        <dbReference type="ARBA" id="ARBA00045951"/>
    </source>
</evidence>
<dbReference type="InterPro" id="IPR056743">
    <property type="entry name" value="TRM5-TYW2-like_MTfase"/>
</dbReference>
<comment type="similarity">
    <text evidence="10">Belongs to the TRM5 / TYW2 family.</text>
</comment>
<evidence type="ECO:0000256" key="5">
    <source>
        <dbReference type="ARBA" id="ARBA00022691"/>
    </source>
</evidence>
<comment type="caution">
    <text evidence="12">The sequence shown here is derived from an EMBL/GenBank/DDBJ whole genome shotgun (WGS) entry which is preliminary data.</text>
</comment>
<evidence type="ECO:0000256" key="8">
    <source>
        <dbReference type="ARBA" id="ARBA00023242"/>
    </source>
</evidence>
<feature type="binding site" evidence="10">
    <location>
        <begin position="250"/>
        <end position="251"/>
    </location>
    <ligand>
        <name>S-adenosyl-L-methionine</name>
        <dbReference type="ChEBI" id="CHEBI:59789"/>
    </ligand>
</feature>
<organism evidence="12 13">
    <name type="scientific">Molorchus minor</name>
    <dbReference type="NCBI Taxonomy" id="1323400"/>
    <lineage>
        <taxon>Eukaryota</taxon>
        <taxon>Metazoa</taxon>
        <taxon>Ecdysozoa</taxon>
        <taxon>Arthropoda</taxon>
        <taxon>Hexapoda</taxon>
        <taxon>Insecta</taxon>
        <taxon>Pterygota</taxon>
        <taxon>Neoptera</taxon>
        <taxon>Endopterygota</taxon>
        <taxon>Coleoptera</taxon>
        <taxon>Polyphaga</taxon>
        <taxon>Cucujiformia</taxon>
        <taxon>Chrysomeloidea</taxon>
        <taxon>Cerambycidae</taxon>
        <taxon>Lamiinae</taxon>
        <taxon>Monochamini</taxon>
        <taxon>Molorchus</taxon>
    </lineage>
</organism>
<comment type="subunit">
    <text evidence="10">Monomer.</text>
</comment>
<dbReference type="Gene3D" id="3.40.50.150">
    <property type="entry name" value="Vaccinia Virus protein VP39"/>
    <property type="match status" value="1"/>
</dbReference>
<comment type="catalytic activity">
    <reaction evidence="10">
        <text>guanosine(37) in tRNA + S-adenosyl-L-methionine = N(1)-methylguanosine(37) in tRNA + S-adenosyl-L-homocysteine + H(+)</text>
        <dbReference type="Rhea" id="RHEA:36899"/>
        <dbReference type="Rhea" id="RHEA-COMP:10145"/>
        <dbReference type="Rhea" id="RHEA-COMP:10147"/>
        <dbReference type="ChEBI" id="CHEBI:15378"/>
        <dbReference type="ChEBI" id="CHEBI:57856"/>
        <dbReference type="ChEBI" id="CHEBI:59789"/>
        <dbReference type="ChEBI" id="CHEBI:73542"/>
        <dbReference type="ChEBI" id="CHEBI:74269"/>
        <dbReference type="EC" id="2.1.1.228"/>
    </reaction>
</comment>
<name>A0ABQ9JX86_9CUCU</name>
<feature type="binding site" evidence="10">
    <location>
        <position position="183"/>
    </location>
    <ligand>
        <name>S-adenosyl-L-methionine</name>
        <dbReference type="ChEBI" id="CHEBI:59789"/>
    </ligand>
</feature>
<keyword evidence="3 10" id="KW-0489">Methyltransferase</keyword>
<comment type="subcellular location">
    <subcellularLocation>
        <location evidence="10">Mitochondrion matrix</location>
    </subcellularLocation>
    <subcellularLocation>
        <location evidence="10">Nucleus</location>
    </subcellularLocation>
    <subcellularLocation>
        <location evidence="10">Cytoplasm</location>
    </subcellularLocation>
    <text evidence="10">Predominantly in the mitochondria and in the nucleus.</text>
</comment>
<evidence type="ECO:0000256" key="4">
    <source>
        <dbReference type="ARBA" id="ARBA00022679"/>
    </source>
</evidence>
<dbReference type="PANTHER" id="PTHR23245">
    <property type="entry name" value="TRNA METHYLTRANSFERASE"/>
    <property type="match status" value="1"/>
</dbReference>
<feature type="domain" description="SAM-dependent methyltransferase TRM5/TYW2-type" evidence="11">
    <location>
        <begin position="90"/>
        <end position="364"/>
    </location>
</feature>
<proteinExistence type="inferred from homology"/>
<evidence type="ECO:0000256" key="1">
    <source>
        <dbReference type="ARBA" id="ARBA00009775"/>
    </source>
</evidence>
<keyword evidence="4 10" id="KW-0808">Transferase</keyword>
<feature type="binding site" evidence="10">
    <location>
        <position position="278"/>
    </location>
    <ligand>
        <name>S-adenosyl-L-methionine</name>
        <dbReference type="ChEBI" id="CHEBI:59789"/>
    </ligand>
</feature>
<dbReference type="PROSITE" id="PS51684">
    <property type="entry name" value="SAM_MT_TRM5_TYW2"/>
    <property type="match status" value="1"/>
</dbReference>
<evidence type="ECO:0000256" key="10">
    <source>
        <dbReference type="HAMAP-Rule" id="MF_03152"/>
    </source>
</evidence>